<feature type="compositionally biased region" description="Basic and acidic residues" evidence="1">
    <location>
        <begin position="299"/>
        <end position="316"/>
    </location>
</feature>
<feature type="region of interest" description="Disordered" evidence="1">
    <location>
        <begin position="491"/>
        <end position="542"/>
    </location>
</feature>
<feature type="compositionally biased region" description="Basic and acidic residues" evidence="1">
    <location>
        <begin position="353"/>
        <end position="367"/>
    </location>
</feature>
<feature type="compositionally biased region" description="Polar residues" evidence="1">
    <location>
        <begin position="742"/>
        <end position="758"/>
    </location>
</feature>
<feature type="compositionally biased region" description="Polar residues" evidence="1">
    <location>
        <begin position="840"/>
        <end position="858"/>
    </location>
</feature>
<feature type="compositionally biased region" description="Polar residues" evidence="1">
    <location>
        <begin position="671"/>
        <end position="683"/>
    </location>
</feature>
<keyword evidence="3" id="KW-1185">Reference proteome</keyword>
<feature type="compositionally biased region" description="Acidic residues" evidence="1">
    <location>
        <begin position="178"/>
        <end position="190"/>
    </location>
</feature>
<dbReference type="AlphaFoldDB" id="A0A8S1GU69"/>
<reference evidence="2" key="1">
    <citation type="submission" date="2020-10" db="EMBL/GenBank/DDBJ databases">
        <authorList>
            <person name="Kikuchi T."/>
        </authorList>
    </citation>
    <scope>NUCLEOTIDE SEQUENCE</scope>
    <source>
        <strain evidence="2">NKZ352</strain>
    </source>
</reference>
<evidence type="ECO:0000256" key="1">
    <source>
        <dbReference type="SAM" id="MobiDB-lite"/>
    </source>
</evidence>
<name>A0A8S1GU69_9PELO</name>
<dbReference type="EMBL" id="CAJGYM010000004">
    <property type="protein sequence ID" value="CAD6186471.1"/>
    <property type="molecule type" value="Genomic_DNA"/>
</dbReference>
<sequence>MTSTGVTSEIGSRDLIDHVRSGGWSGRRGPIGCVAVVVVVGTGKSFLVNRKRSRIDYFYKLVEGIVDCSFAINTAREELVENSIYEHMRNGDSLINVPIANYGEREEEICRVMESALDEFVKFDVEKELAEFSKFTLDLVKQIAPLEPECSLEKEEEPQLKWLNEKPAIINRRSSQREDDEVVEESEDEMTGMTQETEKSSREINKSILRDSTLNRNDRGNLSVSFAFESQVNQEEDSSFFKTFGVPMSASENSTPEVRRKKSSVSNMATPAVVPNSAQSVRSTPRVSAQLPQNTPKKTPSDNHTEKRESFIERKNSITARPVPDSTQSMKTPTERSRPAVLSSRAAATIRMNMDESSRPSPKREKPPNTPVFTQKSITGSVRSAAESLQKTPGSLSSVRPGKKKMSLTEWKNSMIARSQPDSLQKRKSEDFMGRKKSIIERVLPEFSQKKNESQEKRSRITAPRAPLNIYCLDEFFRSDPMPEILSHTSVASRNSPIEEDQSVAEAEVSPRAGHQNVANRPNTPAPMQKDPMERHQSVANSPYTPVPMQNRPMEKHQSDANSQFTPLTVRNIDSRIYHSVASAKVPQHLSISMQNSSMRRRQGVDIPPHVPLSMRNSLIVRQEGVGKTETPSHAPFYTPNNMIGKRQSVDIPPHVPLSMRNSFMGRHQSVENTPRTSVSVRNNLEGKHQTMGSYTPKKVQNTGSKDSTGTVQRNKEDFNFQTPVLSQNFRFDSNPRKDSQRSNIPQKLNNPASHEFGQSSSQFLREAVNTAGLFRTPVATREKSHFFETPTKGTPMLNDSYRIQDFLETGDQKERNSGRRLEKAPEATVLVTPVGQFLRTPQGSQPPASLRFSQVPQLQRKRKRSSSR</sequence>
<accession>A0A8S1GU69</accession>
<feature type="compositionally biased region" description="Basic residues" evidence="1">
    <location>
        <begin position="860"/>
        <end position="869"/>
    </location>
</feature>
<feature type="region of interest" description="Disordered" evidence="1">
    <location>
        <begin position="667"/>
        <end position="758"/>
    </location>
</feature>
<evidence type="ECO:0000313" key="2">
    <source>
        <dbReference type="EMBL" id="CAD6186471.1"/>
    </source>
</evidence>
<feature type="compositionally biased region" description="Polar residues" evidence="1">
    <location>
        <begin position="720"/>
        <end position="732"/>
    </location>
</feature>
<feature type="region of interest" description="Disordered" evidence="1">
    <location>
        <begin position="173"/>
        <end position="204"/>
    </location>
</feature>
<feature type="compositionally biased region" description="Polar residues" evidence="1">
    <location>
        <begin position="371"/>
        <end position="398"/>
    </location>
</feature>
<feature type="compositionally biased region" description="Polar residues" evidence="1">
    <location>
        <begin position="276"/>
        <end position="298"/>
    </location>
</feature>
<evidence type="ECO:0000313" key="3">
    <source>
        <dbReference type="Proteomes" id="UP000835052"/>
    </source>
</evidence>
<feature type="region of interest" description="Disordered" evidence="1">
    <location>
        <begin position="246"/>
        <end position="406"/>
    </location>
</feature>
<gene>
    <name evidence="2" type="ORF">CAUJ_LOCUS2390</name>
</gene>
<organism evidence="2 3">
    <name type="scientific">Caenorhabditis auriculariae</name>
    <dbReference type="NCBI Taxonomy" id="2777116"/>
    <lineage>
        <taxon>Eukaryota</taxon>
        <taxon>Metazoa</taxon>
        <taxon>Ecdysozoa</taxon>
        <taxon>Nematoda</taxon>
        <taxon>Chromadorea</taxon>
        <taxon>Rhabditida</taxon>
        <taxon>Rhabditina</taxon>
        <taxon>Rhabditomorpha</taxon>
        <taxon>Rhabditoidea</taxon>
        <taxon>Rhabditidae</taxon>
        <taxon>Peloderinae</taxon>
        <taxon>Caenorhabditis</taxon>
    </lineage>
</organism>
<comment type="caution">
    <text evidence="2">The sequence shown here is derived from an EMBL/GenBank/DDBJ whole genome shotgun (WGS) entry which is preliminary data.</text>
</comment>
<feature type="region of interest" description="Disordered" evidence="1">
    <location>
        <begin position="839"/>
        <end position="869"/>
    </location>
</feature>
<protein>
    <submittedName>
        <fullName evidence="2">Uncharacterized protein</fullName>
    </submittedName>
</protein>
<proteinExistence type="predicted"/>
<dbReference type="Proteomes" id="UP000835052">
    <property type="component" value="Unassembled WGS sequence"/>
</dbReference>
<feature type="compositionally biased region" description="Polar residues" evidence="1">
    <location>
        <begin position="691"/>
        <end position="713"/>
    </location>
</feature>